<feature type="compositionally biased region" description="Basic and acidic residues" evidence="1">
    <location>
        <begin position="50"/>
        <end position="64"/>
    </location>
</feature>
<evidence type="ECO:0000256" key="1">
    <source>
        <dbReference type="SAM" id="MobiDB-lite"/>
    </source>
</evidence>
<feature type="region of interest" description="Disordered" evidence="1">
    <location>
        <begin position="242"/>
        <end position="263"/>
    </location>
</feature>
<evidence type="ECO:0000313" key="3">
    <source>
        <dbReference type="Proteomes" id="UP000198211"/>
    </source>
</evidence>
<feature type="compositionally biased region" description="Basic and acidic residues" evidence="1">
    <location>
        <begin position="159"/>
        <end position="169"/>
    </location>
</feature>
<feature type="compositionally biased region" description="Low complexity" evidence="1">
    <location>
        <begin position="243"/>
        <end position="255"/>
    </location>
</feature>
<comment type="caution">
    <text evidence="2">The sequence shown here is derived from an EMBL/GenBank/DDBJ whole genome shotgun (WGS) entry which is preliminary data.</text>
</comment>
<sequence length="263" mass="28444">MQKEGGCDGSESGEPVRFSRRVQGLLPEEHRTLDEVERDNRKRNTTLRKAAQEARDASTFREPEAESADSDAHQASSAKDSENGSTEASEAGSRKSDLDDDSQVESSESSDRSKDSGLDQPELEESDEESVVEVVVKAKPSAEDRVTDSSQRPSEAEIVEEKMAVKLERPLSTVKEANASGDVEVSPALTETSPPEGTTFGSPVTVDVHDEDTAPVQTEDVNQAGDQMTEDQASFMSLRNVNGGRRLQQGGQCRQESGTTGRL</sequence>
<feature type="compositionally biased region" description="Acidic residues" evidence="1">
    <location>
        <begin position="121"/>
        <end position="131"/>
    </location>
</feature>
<dbReference type="EMBL" id="NBNE01014401">
    <property type="protein sequence ID" value="OWY94428.1"/>
    <property type="molecule type" value="Genomic_DNA"/>
</dbReference>
<evidence type="ECO:0000313" key="2">
    <source>
        <dbReference type="EMBL" id="OWY94428.1"/>
    </source>
</evidence>
<keyword evidence="3" id="KW-1185">Reference proteome</keyword>
<dbReference type="Proteomes" id="UP000198211">
    <property type="component" value="Unassembled WGS sequence"/>
</dbReference>
<gene>
    <name evidence="2" type="ORF">PHMEG_00035845</name>
</gene>
<accession>A0A225UN91</accession>
<proteinExistence type="predicted"/>
<reference evidence="3" key="1">
    <citation type="submission" date="2017-03" db="EMBL/GenBank/DDBJ databases">
        <title>Phytopthora megakarya and P. palmivora, two closely related causual agents of cacao black pod achieved similar genome size and gene model numbers by different mechanisms.</title>
        <authorList>
            <person name="Ali S."/>
            <person name="Shao J."/>
            <person name="Larry D.J."/>
            <person name="Kronmiller B."/>
            <person name="Shen D."/>
            <person name="Strem M.D."/>
            <person name="Melnick R.L."/>
            <person name="Guiltinan M.J."/>
            <person name="Tyler B.M."/>
            <person name="Meinhardt L.W."/>
            <person name="Bailey B.A."/>
        </authorList>
    </citation>
    <scope>NUCLEOTIDE SEQUENCE [LARGE SCALE GENOMIC DNA]</scope>
    <source>
        <strain evidence="3">zdho120</strain>
    </source>
</reference>
<protein>
    <submittedName>
        <fullName evidence="2">Uncharacterized protein</fullName>
    </submittedName>
</protein>
<feature type="compositionally biased region" description="Basic and acidic residues" evidence="1">
    <location>
        <begin position="27"/>
        <end position="42"/>
    </location>
</feature>
<feature type="region of interest" description="Disordered" evidence="1">
    <location>
        <begin position="1"/>
        <end position="211"/>
    </location>
</feature>
<name>A0A225UN91_9STRA</name>
<organism evidence="2 3">
    <name type="scientific">Phytophthora megakarya</name>
    <dbReference type="NCBI Taxonomy" id="4795"/>
    <lineage>
        <taxon>Eukaryota</taxon>
        <taxon>Sar</taxon>
        <taxon>Stramenopiles</taxon>
        <taxon>Oomycota</taxon>
        <taxon>Peronosporomycetes</taxon>
        <taxon>Peronosporales</taxon>
        <taxon>Peronosporaceae</taxon>
        <taxon>Phytophthora</taxon>
    </lineage>
</organism>
<dbReference type="AlphaFoldDB" id="A0A225UN91"/>
<feature type="compositionally biased region" description="Polar residues" evidence="1">
    <location>
        <begin position="189"/>
        <end position="202"/>
    </location>
</feature>